<keyword evidence="3" id="KW-1185">Reference proteome</keyword>
<evidence type="ECO:0000313" key="3">
    <source>
        <dbReference type="Proteomes" id="UP000217790"/>
    </source>
</evidence>
<proteinExistence type="predicted"/>
<dbReference type="Pfam" id="PF06522">
    <property type="entry name" value="B12D"/>
    <property type="match status" value="1"/>
</dbReference>
<evidence type="ECO:0000313" key="2">
    <source>
        <dbReference type="EMBL" id="PBL02079.1"/>
    </source>
</evidence>
<sequence length="81" mass="9316">MSSFRKNFTKNWLAIEAIPIYVIIGSVVVGASWYLTRLARGPTVQWTAANPTPWNSIQPDQGTKLVEVNHKFDKRWTRDKL</sequence>
<dbReference type="EMBL" id="KZ293645">
    <property type="protein sequence ID" value="PBL02079.1"/>
    <property type="molecule type" value="Genomic_DNA"/>
</dbReference>
<protein>
    <submittedName>
        <fullName evidence="2">Uncharacterized protein</fullName>
    </submittedName>
</protein>
<reference evidence="3" key="1">
    <citation type="journal article" date="2017" name="Nat. Ecol. Evol.">
        <title>Genome expansion and lineage-specific genetic innovations in the forest pathogenic fungi Armillaria.</title>
        <authorList>
            <person name="Sipos G."/>
            <person name="Prasanna A.N."/>
            <person name="Walter M.C."/>
            <person name="O'Connor E."/>
            <person name="Balint B."/>
            <person name="Krizsan K."/>
            <person name="Kiss B."/>
            <person name="Hess J."/>
            <person name="Varga T."/>
            <person name="Slot J."/>
            <person name="Riley R."/>
            <person name="Boka B."/>
            <person name="Rigling D."/>
            <person name="Barry K."/>
            <person name="Lee J."/>
            <person name="Mihaltcheva S."/>
            <person name="LaButti K."/>
            <person name="Lipzen A."/>
            <person name="Waldron R."/>
            <person name="Moloney N.M."/>
            <person name="Sperisen C."/>
            <person name="Kredics L."/>
            <person name="Vagvoelgyi C."/>
            <person name="Patrignani A."/>
            <person name="Fitzpatrick D."/>
            <person name="Nagy I."/>
            <person name="Doyle S."/>
            <person name="Anderson J.B."/>
            <person name="Grigoriev I.V."/>
            <person name="Gueldener U."/>
            <person name="Muensterkoetter M."/>
            <person name="Nagy L.G."/>
        </authorList>
    </citation>
    <scope>NUCLEOTIDE SEQUENCE [LARGE SCALE GENOMIC DNA]</scope>
    <source>
        <strain evidence="3">Ar21-2</strain>
    </source>
</reference>
<name>A0A2H3EGQ5_ARMGA</name>
<accession>A0A2H3EGQ5</accession>
<feature type="transmembrane region" description="Helical" evidence="1">
    <location>
        <begin position="12"/>
        <end position="35"/>
    </location>
</feature>
<dbReference type="InterPro" id="IPR010530">
    <property type="entry name" value="B12D"/>
</dbReference>
<gene>
    <name evidence="2" type="ORF">ARMGADRAFT_1071581</name>
</gene>
<dbReference type="STRING" id="47427.A0A2H3EGQ5"/>
<keyword evidence="1" id="KW-1133">Transmembrane helix</keyword>
<dbReference type="AlphaFoldDB" id="A0A2H3EGQ5"/>
<keyword evidence="1" id="KW-0812">Transmembrane</keyword>
<dbReference type="InParanoid" id="A0A2H3EGQ5"/>
<dbReference type="OMA" id="KSFWSIW"/>
<dbReference type="Proteomes" id="UP000217790">
    <property type="component" value="Unassembled WGS sequence"/>
</dbReference>
<dbReference type="OrthoDB" id="5511684at2759"/>
<dbReference type="PANTHER" id="PTHR14256">
    <property type="entry name" value="NADH-UBIQUINONE OXIDOREDUCTASE MLRQ SUBUNIT"/>
    <property type="match status" value="1"/>
</dbReference>
<evidence type="ECO:0000256" key="1">
    <source>
        <dbReference type="SAM" id="Phobius"/>
    </source>
</evidence>
<dbReference type="PANTHER" id="PTHR14256:SF1">
    <property type="entry name" value="GEO09626P1"/>
    <property type="match status" value="1"/>
</dbReference>
<keyword evidence="1" id="KW-0472">Membrane</keyword>
<organism evidence="2 3">
    <name type="scientific">Armillaria gallica</name>
    <name type="common">Bulbous honey fungus</name>
    <name type="synonym">Armillaria bulbosa</name>
    <dbReference type="NCBI Taxonomy" id="47427"/>
    <lineage>
        <taxon>Eukaryota</taxon>
        <taxon>Fungi</taxon>
        <taxon>Dikarya</taxon>
        <taxon>Basidiomycota</taxon>
        <taxon>Agaricomycotina</taxon>
        <taxon>Agaricomycetes</taxon>
        <taxon>Agaricomycetidae</taxon>
        <taxon>Agaricales</taxon>
        <taxon>Marasmiineae</taxon>
        <taxon>Physalacriaceae</taxon>
        <taxon>Armillaria</taxon>
    </lineage>
</organism>